<dbReference type="PANTHER" id="PTHR48475">
    <property type="entry name" value="RIBONUCLEASE H"/>
    <property type="match status" value="1"/>
</dbReference>
<evidence type="ECO:0000313" key="3">
    <source>
        <dbReference type="Proteomes" id="UP001604336"/>
    </source>
</evidence>
<dbReference type="Gene3D" id="3.30.70.270">
    <property type="match status" value="1"/>
</dbReference>
<organism evidence="2 3">
    <name type="scientific">Abeliophyllum distichum</name>
    <dbReference type="NCBI Taxonomy" id="126358"/>
    <lineage>
        <taxon>Eukaryota</taxon>
        <taxon>Viridiplantae</taxon>
        <taxon>Streptophyta</taxon>
        <taxon>Embryophyta</taxon>
        <taxon>Tracheophyta</taxon>
        <taxon>Spermatophyta</taxon>
        <taxon>Magnoliopsida</taxon>
        <taxon>eudicotyledons</taxon>
        <taxon>Gunneridae</taxon>
        <taxon>Pentapetalae</taxon>
        <taxon>asterids</taxon>
        <taxon>lamiids</taxon>
        <taxon>Lamiales</taxon>
        <taxon>Oleaceae</taxon>
        <taxon>Forsythieae</taxon>
        <taxon>Abeliophyllum</taxon>
    </lineage>
</organism>
<evidence type="ECO:0000259" key="1">
    <source>
        <dbReference type="Pfam" id="PF17919"/>
    </source>
</evidence>
<dbReference type="InterPro" id="IPR043502">
    <property type="entry name" value="DNA/RNA_pol_sf"/>
</dbReference>
<accession>A0ABD1V3A8</accession>
<feature type="domain" description="Reverse transcriptase/retrotransposon-derived protein RNase H-like" evidence="1">
    <location>
        <begin position="58"/>
        <end position="137"/>
    </location>
</feature>
<gene>
    <name evidence="2" type="ORF">Adt_05148</name>
</gene>
<dbReference type="InterPro" id="IPR043128">
    <property type="entry name" value="Rev_trsase/Diguanyl_cyclase"/>
</dbReference>
<sequence>MPTHESPKVYSTKGKGVQAVEKWLHKEYCYPKWVSNLVLVPKSSEKMRALKGKKRFKWTSECEDAFQALKQYLEKAPLLSKPSDKEVLMLYLAVSREAISVVLVRKDDGYQRLVYYVSKVLLDVETRYPDIEKLALA</sequence>
<dbReference type="Proteomes" id="UP001604336">
    <property type="component" value="Unassembled WGS sequence"/>
</dbReference>
<dbReference type="EMBL" id="JBFOLK010000002">
    <property type="protein sequence ID" value="KAL2531797.1"/>
    <property type="molecule type" value="Genomic_DNA"/>
</dbReference>
<proteinExistence type="predicted"/>
<comment type="caution">
    <text evidence="2">The sequence shown here is derived from an EMBL/GenBank/DDBJ whole genome shotgun (WGS) entry which is preliminary data.</text>
</comment>
<reference evidence="3" key="1">
    <citation type="submission" date="2024-07" db="EMBL/GenBank/DDBJ databases">
        <title>Two chromosome-level genome assemblies of Korean endemic species Abeliophyllum distichum and Forsythia ovata (Oleaceae).</title>
        <authorList>
            <person name="Jang H."/>
        </authorList>
    </citation>
    <scope>NUCLEOTIDE SEQUENCE [LARGE SCALE GENOMIC DNA]</scope>
</reference>
<evidence type="ECO:0000313" key="2">
    <source>
        <dbReference type="EMBL" id="KAL2531797.1"/>
    </source>
</evidence>
<protein>
    <submittedName>
        <fullName evidence="2">RT RNaseH 2 domain-containing protein</fullName>
    </submittedName>
</protein>
<dbReference type="AlphaFoldDB" id="A0ABD1V3A8"/>
<dbReference type="Pfam" id="PF17919">
    <property type="entry name" value="RT_RNaseH_2"/>
    <property type="match status" value="1"/>
</dbReference>
<dbReference type="InterPro" id="IPR041577">
    <property type="entry name" value="RT_RNaseH_2"/>
</dbReference>
<keyword evidence="3" id="KW-1185">Reference proteome</keyword>
<dbReference type="PANTHER" id="PTHR48475:SF2">
    <property type="entry name" value="RIBONUCLEASE H"/>
    <property type="match status" value="1"/>
</dbReference>
<dbReference type="SUPFAM" id="SSF56672">
    <property type="entry name" value="DNA/RNA polymerases"/>
    <property type="match status" value="1"/>
</dbReference>
<name>A0ABD1V3A8_9LAMI</name>